<evidence type="ECO:0000256" key="2">
    <source>
        <dbReference type="ARBA" id="ARBA00023145"/>
    </source>
</evidence>
<dbReference type="PROSITE" id="PS00139">
    <property type="entry name" value="THIOL_PROTEASE_CYS"/>
    <property type="match status" value="1"/>
</dbReference>
<accession>A0A7R9ZJB2</accession>
<evidence type="ECO:0000256" key="3">
    <source>
        <dbReference type="ARBA" id="ARBA00023157"/>
    </source>
</evidence>
<evidence type="ECO:0000256" key="5">
    <source>
        <dbReference type="SAM" id="SignalP"/>
    </source>
</evidence>
<evidence type="ECO:0000256" key="4">
    <source>
        <dbReference type="SAM" id="MobiDB-lite"/>
    </source>
</evidence>
<dbReference type="Pfam" id="PF00112">
    <property type="entry name" value="Peptidase_C1"/>
    <property type="match status" value="2"/>
</dbReference>
<dbReference type="Gene3D" id="3.90.70.10">
    <property type="entry name" value="Cysteine proteinases"/>
    <property type="match status" value="1"/>
</dbReference>
<evidence type="ECO:0000259" key="7">
    <source>
        <dbReference type="SMART" id="SM00848"/>
    </source>
</evidence>
<dbReference type="GO" id="GO:0006508">
    <property type="term" value="P:proteolysis"/>
    <property type="evidence" value="ECO:0007669"/>
    <property type="project" value="InterPro"/>
</dbReference>
<evidence type="ECO:0008006" key="9">
    <source>
        <dbReference type="Google" id="ProtNLM"/>
    </source>
</evidence>
<dbReference type="InterPro" id="IPR000668">
    <property type="entry name" value="Peptidase_C1A_C"/>
</dbReference>
<dbReference type="PRINTS" id="PR00705">
    <property type="entry name" value="PAPAIN"/>
</dbReference>
<evidence type="ECO:0000259" key="6">
    <source>
        <dbReference type="SMART" id="SM00645"/>
    </source>
</evidence>
<feature type="region of interest" description="Disordered" evidence="4">
    <location>
        <begin position="435"/>
        <end position="462"/>
    </location>
</feature>
<comment type="similarity">
    <text evidence="1">Belongs to the peptidase C1 family.</text>
</comment>
<dbReference type="InterPro" id="IPR013201">
    <property type="entry name" value="Prot_inhib_I29"/>
</dbReference>
<evidence type="ECO:0000256" key="1">
    <source>
        <dbReference type="ARBA" id="ARBA00008455"/>
    </source>
</evidence>
<keyword evidence="3" id="KW-1015">Disulfide bond</keyword>
<proteinExistence type="inferred from homology"/>
<feature type="domain" description="Cathepsin propeptide inhibitor" evidence="7">
    <location>
        <begin position="45"/>
        <end position="106"/>
    </location>
</feature>
<dbReference type="CDD" id="cd02248">
    <property type="entry name" value="Peptidase_C1A"/>
    <property type="match status" value="1"/>
</dbReference>
<dbReference type="FunFam" id="3.90.70.10:FF:000039">
    <property type="entry name" value="Cysteine proteinase 2, putative"/>
    <property type="match status" value="1"/>
</dbReference>
<keyword evidence="2" id="KW-0865">Zymogen</keyword>
<dbReference type="AlphaFoldDB" id="A0A7R9ZJB2"/>
<feature type="domain" description="Peptidase C1A papain C-terminal" evidence="6">
    <location>
        <begin position="144"/>
        <end position="392"/>
    </location>
</feature>
<dbReference type="SMART" id="SM00848">
    <property type="entry name" value="Inhibitor_I29"/>
    <property type="match status" value="1"/>
</dbReference>
<dbReference type="InterPro" id="IPR013128">
    <property type="entry name" value="Peptidase_C1A"/>
</dbReference>
<dbReference type="InterPro" id="IPR039417">
    <property type="entry name" value="Peptidase_C1A_papain-like"/>
</dbReference>
<feature type="chain" id="PRO_5030868588" description="Peptidase C1A papain C-terminal domain-containing protein" evidence="5">
    <location>
        <begin position="18"/>
        <end position="462"/>
    </location>
</feature>
<organism evidence="8">
    <name type="scientific">Craspedostauros australis</name>
    <dbReference type="NCBI Taxonomy" id="1486917"/>
    <lineage>
        <taxon>Eukaryota</taxon>
        <taxon>Sar</taxon>
        <taxon>Stramenopiles</taxon>
        <taxon>Ochrophyta</taxon>
        <taxon>Bacillariophyta</taxon>
        <taxon>Bacillariophyceae</taxon>
        <taxon>Bacillariophycidae</taxon>
        <taxon>Naviculales</taxon>
        <taxon>Naviculaceae</taxon>
        <taxon>Craspedostauros</taxon>
    </lineage>
</organism>
<dbReference type="SUPFAM" id="SSF54001">
    <property type="entry name" value="Cysteine proteinases"/>
    <property type="match status" value="1"/>
</dbReference>
<name>A0A7R9ZJB2_9STRA</name>
<dbReference type="SMART" id="SM00645">
    <property type="entry name" value="Pept_C1"/>
    <property type="match status" value="1"/>
</dbReference>
<dbReference type="InterPro" id="IPR000169">
    <property type="entry name" value="Pept_cys_AS"/>
</dbReference>
<dbReference type="InterPro" id="IPR038765">
    <property type="entry name" value="Papain-like_cys_pep_sf"/>
</dbReference>
<dbReference type="GO" id="GO:0008234">
    <property type="term" value="F:cysteine-type peptidase activity"/>
    <property type="evidence" value="ECO:0007669"/>
    <property type="project" value="InterPro"/>
</dbReference>
<feature type="signal peptide" evidence="5">
    <location>
        <begin position="1"/>
        <end position="17"/>
    </location>
</feature>
<sequence length="462" mass="50963">MKLSAIVASALSVLCTADQIAPATTAHTGPLSNQPATVTITQKSFRSWLNQHGKQYESQEEHERRFAIYQRNGQLAAQHNRAFRAGYTSYSMSLDGPFADMTADEFRSSHIMEPQDCSATTHKSSGTIDSLKAVRGMIAEEWCKPTEVDWRNKGIITPIKNQAHCGSCWTFSTTGCLESHVCLEKRRSMQHAAAQQGGDASLTDHDFDCTQWTGLAEQQLVDCAQDYNNNGCDGGLPSQAFEYIYYNGGIDTEVAYPYQAEETGTCSYKRKGKGAKVVGVYNITSGDEKELVQAVKEIGPVSIAYQVSPDFRLYEHGIYDSFNATSNQTMCHNTPHDVNHAVVAVGLGTTDDGRDYYIVRNSWSKTWGMEGYFWMLRGENLCGVSDCASFPLVPTSVGHSTPTNGGNHDENVAGSHMHSHMHNHMYDHMYDEASVADGRSSSNSESYLRKGSSNKEVEAEKL</sequence>
<dbReference type="PANTHER" id="PTHR12411">
    <property type="entry name" value="CYSTEINE PROTEASE FAMILY C1-RELATED"/>
    <property type="match status" value="1"/>
</dbReference>
<feature type="compositionally biased region" description="Basic and acidic residues" evidence="4">
    <location>
        <begin position="453"/>
        <end position="462"/>
    </location>
</feature>
<protein>
    <recommendedName>
        <fullName evidence="9">Peptidase C1A papain C-terminal domain-containing protein</fullName>
    </recommendedName>
</protein>
<dbReference type="Pfam" id="PF08246">
    <property type="entry name" value="Inhibitor_I29"/>
    <property type="match status" value="1"/>
</dbReference>
<evidence type="ECO:0000313" key="8">
    <source>
        <dbReference type="EMBL" id="CAD8328941.1"/>
    </source>
</evidence>
<reference evidence="8" key="1">
    <citation type="submission" date="2021-01" db="EMBL/GenBank/DDBJ databases">
        <authorList>
            <person name="Corre E."/>
            <person name="Pelletier E."/>
            <person name="Niang G."/>
            <person name="Scheremetjew M."/>
            <person name="Finn R."/>
            <person name="Kale V."/>
            <person name="Holt S."/>
            <person name="Cochrane G."/>
            <person name="Meng A."/>
            <person name="Brown T."/>
            <person name="Cohen L."/>
        </authorList>
    </citation>
    <scope>NUCLEOTIDE SEQUENCE</scope>
    <source>
        <strain evidence="8">CCMP3328</strain>
    </source>
</reference>
<dbReference type="EMBL" id="HBEF01001624">
    <property type="protein sequence ID" value="CAD8328941.1"/>
    <property type="molecule type" value="Transcribed_RNA"/>
</dbReference>
<keyword evidence="5" id="KW-0732">Signal</keyword>
<gene>
    <name evidence="8" type="ORF">CAUS1442_LOCUS1039</name>
</gene>